<comment type="caution">
    <text evidence="2">The sequence shown here is derived from an EMBL/GenBank/DDBJ whole genome shotgun (WGS) entry which is preliminary data.</text>
</comment>
<feature type="region of interest" description="Disordered" evidence="1">
    <location>
        <begin position="669"/>
        <end position="693"/>
    </location>
</feature>
<dbReference type="RefSeq" id="WP_166204355.1">
    <property type="nucleotide sequence ID" value="NZ_CP088285.1"/>
</dbReference>
<evidence type="ECO:0008006" key="3">
    <source>
        <dbReference type="Google" id="ProtNLM"/>
    </source>
</evidence>
<evidence type="ECO:0000256" key="1">
    <source>
        <dbReference type="SAM" id="MobiDB-lite"/>
    </source>
</evidence>
<protein>
    <recommendedName>
        <fullName evidence="3">Phage tail lysozyme domain-containing protein</fullName>
    </recommendedName>
</protein>
<sequence>MVDSSLPVTVAGHREAMDEFVRLNREIVKLYSTGLNTRQPVENAKSLQRGVHLVGRELRDVITPALSRFGVTLGFGAAAVAGTLVGAAKSAKDFAHATVEMGYIAKETGVSIETMKGYAAAAQAHGISNEAAMQSLQGFAKKADDIRLRMGALRAELVGWGDGGLVNALEKSGNNTEALRLVLARIDKLREASPDRARFLSEQLLGDYRFINQSLKEVERWAAMAVAPTKEQEEAARKFNLAVVELEQAFDDLKQELGVEVLPSFTRAMENLNKIFADDPTLFDQIVKGLEDAATAISQITKRDLQQSGRLFGESINVALKSASMIYRILEWVASQHASKEELETRPTPSKPWTWRLPSLGSVIGGMTGANAQLMEQQNRDSFDKLSDGLDRTKDLLQQINTLNEAARRGYLPSGGALGAGAAVPGGYSVGAGGPAANIPGFAPSQSTGGPRAIGPDTGAVGAGFVPGTGYGPGGGGPRSAGGDPSVVRQRRGGGGDVDAGALYKSYVAKFKGGPLDGYVPPDGPKWGINKGTPEEWAALALATSQQESGLNRNAPGGGLNQFGPGDLARYGLGGRNVNDPDAQAQALVNQWHQAIPKDKVIAGVGENGRWGGATRYFGSLRRRGEADRYLGWAHSVATEIDGKSPAPPTTASASSSAALLDWQGAMNAARANPQASQGGSATGFAKAPQPIIPDRTTSAGGLPGYMLDDAIRDENATLKRKLHINLKVKALKGDVEVRTNAQGESIASVTQQRQHTKEPQPQPQKAAQKETADAD</sequence>
<feature type="compositionally biased region" description="Polar residues" evidence="1">
    <location>
        <begin position="740"/>
        <end position="754"/>
    </location>
</feature>
<dbReference type="AlphaFoldDB" id="A0A973VZY1"/>
<accession>A0A973VZY1</accession>
<feature type="region of interest" description="Disordered" evidence="1">
    <location>
        <begin position="739"/>
        <end position="776"/>
    </location>
</feature>
<dbReference type="EMBL" id="JAAOLE020000001">
    <property type="protein sequence ID" value="NVI44931.1"/>
    <property type="molecule type" value="Genomic_DNA"/>
</dbReference>
<proteinExistence type="predicted"/>
<gene>
    <name evidence="2" type="ORF">HAP48_018640</name>
</gene>
<evidence type="ECO:0000313" key="2">
    <source>
        <dbReference type="EMBL" id="NVI44931.1"/>
    </source>
</evidence>
<reference evidence="2" key="1">
    <citation type="submission" date="2020-06" db="EMBL/GenBank/DDBJ databases">
        <title>Whole Genome Sequence of Bradyrhizobium sp. Strain 1S1.</title>
        <authorList>
            <person name="Bromfield E.S.P."/>
            <person name="Cloutier S."/>
        </authorList>
    </citation>
    <scope>NUCLEOTIDE SEQUENCE [LARGE SCALE GENOMIC DNA]</scope>
    <source>
        <strain evidence="2">1S1</strain>
    </source>
</reference>
<name>A0A973VZY1_9BRAD</name>
<organism evidence="2">
    <name type="scientific">Bradyrhizobium septentrionale</name>
    <dbReference type="NCBI Taxonomy" id="1404411"/>
    <lineage>
        <taxon>Bacteria</taxon>
        <taxon>Pseudomonadati</taxon>
        <taxon>Pseudomonadota</taxon>
        <taxon>Alphaproteobacteria</taxon>
        <taxon>Hyphomicrobiales</taxon>
        <taxon>Nitrobacteraceae</taxon>
        <taxon>Bradyrhizobium</taxon>
    </lineage>
</organism>